<sequence>MSSRPSNHLSIDVTVAASARRTLPSPMSSSTSSPPCPPEEEMISTATLSHPPTLSIPSVPYPSNSHYSQQASLQQLQQQQQQQQQRQRYRSLSGGGGPYSAQQSGSWGGPEPSMSRRPSLPVNHHQHQQMNNPYAQQGYHNSHQSSYSQQQQQLMMREQQQHHHQQHQQPPLTPSTPSSSAPVVVRHPLWKLECASCKTTLCEQAMQGHLVGDPSKKLFSTNLALGVLGLPDRPVSIICPCKFHLFACASCGSVCGYNLSQPCSGCETNRGNGHFWIFYAHEIIPHWRTIGDRNMFWDDLPTWSNKTTDGNVGR</sequence>
<protein>
    <submittedName>
        <fullName evidence="3">Protein fam72a</fullName>
    </submittedName>
</protein>
<evidence type="ECO:0000313" key="4">
    <source>
        <dbReference type="Proteomes" id="UP000748756"/>
    </source>
</evidence>
<proteinExistence type="inferred from homology"/>
<dbReference type="GO" id="GO:0005829">
    <property type="term" value="C:cytosol"/>
    <property type="evidence" value="ECO:0007669"/>
    <property type="project" value="UniProtKB-ARBA"/>
</dbReference>
<organism evidence="3 4">
    <name type="scientific">Linnemannia schmuckeri</name>
    <dbReference type="NCBI Taxonomy" id="64567"/>
    <lineage>
        <taxon>Eukaryota</taxon>
        <taxon>Fungi</taxon>
        <taxon>Fungi incertae sedis</taxon>
        <taxon>Mucoromycota</taxon>
        <taxon>Mortierellomycotina</taxon>
        <taxon>Mortierellomycetes</taxon>
        <taxon>Mortierellales</taxon>
        <taxon>Mortierellaceae</taxon>
        <taxon>Linnemannia</taxon>
    </lineage>
</organism>
<feature type="compositionally biased region" description="Low complexity" evidence="2">
    <location>
        <begin position="167"/>
        <end position="180"/>
    </location>
</feature>
<evidence type="ECO:0000313" key="3">
    <source>
        <dbReference type="EMBL" id="KAF9153137.1"/>
    </source>
</evidence>
<feature type="compositionally biased region" description="Polar residues" evidence="2">
    <location>
        <begin position="44"/>
        <end position="67"/>
    </location>
</feature>
<feature type="compositionally biased region" description="Low complexity" evidence="2">
    <location>
        <begin position="136"/>
        <end position="158"/>
    </location>
</feature>
<evidence type="ECO:0000256" key="2">
    <source>
        <dbReference type="SAM" id="MobiDB-lite"/>
    </source>
</evidence>
<evidence type="ECO:0000256" key="1">
    <source>
        <dbReference type="ARBA" id="ARBA00006888"/>
    </source>
</evidence>
<keyword evidence="4" id="KW-1185">Reference proteome</keyword>
<dbReference type="PANTHER" id="PTHR31841:SF1">
    <property type="entry name" value="PROTEIN FAM72A-RELATED"/>
    <property type="match status" value="1"/>
</dbReference>
<dbReference type="PANTHER" id="PTHR31841">
    <property type="entry name" value="PROTEIN FAM72A-RELATED"/>
    <property type="match status" value="1"/>
</dbReference>
<dbReference type="InterPro" id="IPR026768">
    <property type="entry name" value="YPEH2ZP"/>
</dbReference>
<dbReference type="AlphaFoldDB" id="A0A9P5S2F0"/>
<dbReference type="OrthoDB" id="2526683at2759"/>
<feature type="compositionally biased region" description="Low complexity" evidence="2">
    <location>
        <begin position="68"/>
        <end position="92"/>
    </location>
</feature>
<dbReference type="Proteomes" id="UP000748756">
    <property type="component" value="Unassembled WGS sequence"/>
</dbReference>
<feature type="region of interest" description="Disordered" evidence="2">
    <location>
        <begin position="1"/>
        <end position="182"/>
    </location>
</feature>
<accession>A0A9P5S2F0</accession>
<name>A0A9P5S2F0_9FUNG</name>
<reference evidence="3" key="1">
    <citation type="journal article" date="2020" name="Fungal Divers.">
        <title>Resolving the Mortierellaceae phylogeny through synthesis of multi-gene phylogenetics and phylogenomics.</title>
        <authorList>
            <person name="Vandepol N."/>
            <person name="Liber J."/>
            <person name="Desiro A."/>
            <person name="Na H."/>
            <person name="Kennedy M."/>
            <person name="Barry K."/>
            <person name="Grigoriev I.V."/>
            <person name="Miller A.N."/>
            <person name="O'Donnell K."/>
            <person name="Stajich J.E."/>
            <person name="Bonito G."/>
        </authorList>
    </citation>
    <scope>NUCLEOTIDE SEQUENCE</scope>
    <source>
        <strain evidence="3">NRRL 6426</strain>
    </source>
</reference>
<dbReference type="EMBL" id="JAAAUQ010000194">
    <property type="protein sequence ID" value="KAF9153137.1"/>
    <property type="molecule type" value="Genomic_DNA"/>
</dbReference>
<gene>
    <name evidence="3" type="primary">FAM72A_3</name>
    <name evidence="3" type="ORF">BG015_003998</name>
</gene>
<comment type="similarity">
    <text evidence="1">Belongs to the FAM72 family.</text>
</comment>
<dbReference type="Pfam" id="PF14976">
    <property type="entry name" value="YPEH2ZP"/>
    <property type="match status" value="1"/>
</dbReference>
<feature type="compositionally biased region" description="Low complexity" evidence="2">
    <location>
        <begin position="24"/>
        <end position="33"/>
    </location>
</feature>
<comment type="caution">
    <text evidence="3">The sequence shown here is derived from an EMBL/GenBank/DDBJ whole genome shotgun (WGS) entry which is preliminary data.</text>
</comment>